<organism evidence="5 6">
    <name type="scientific">Streptomyces albipurpureus</name>
    <dbReference type="NCBI Taxonomy" id="2897419"/>
    <lineage>
        <taxon>Bacteria</taxon>
        <taxon>Bacillati</taxon>
        <taxon>Actinomycetota</taxon>
        <taxon>Actinomycetes</taxon>
        <taxon>Kitasatosporales</taxon>
        <taxon>Streptomycetaceae</taxon>
        <taxon>Streptomyces</taxon>
    </lineage>
</organism>
<dbReference type="PANTHER" id="PTHR24346:SF30">
    <property type="entry name" value="MATERNAL EMBRYONIC LEUCINE ZIPPER KINASE"/>
    <property type="match status" value="1"/>
</dbReference>
<gene>
    <name evidence="5" type="ORF">NBG84_34730</name>
</gene>
<sequence>MNEVLPRTLLGGRYRVLRKLGHGGEGEIFVARDELDRCEVAIKSQFPRTFESTKTYASAAFALEDELERLTFMRHLPGIPKVLGDGYYGRNQGRYIVMELVQGNTIASWISDHHPVPAAAAASVVAQLCDILRGVHKKGYVHRDVSAKNAMMQPNGKVRLLDVGISGLIGEINSDPRGTPGYAPPEQYNSKALLTPQVDVFSLGTMLFAMVSAELPYSNLEGPPDATTPAFPNGFHAYMPDMLQSLALAMVSTDPSERPDLAELRSYLRPMLPAPGSPACPKATRPDPTAPYRLGLSLP</sequence>
<dbReference type="SUPFAM" id="SSF56112">
    <property type="entry name" value="Protein kinase-like (PK-like)"/>
    <property type="match status" value="1"/>
</dbReference>
<comment type="caution">
    <text evidence="5">The sequence shown here is derived from an EMBL/GenBank/DDBJ whole genome shotgun (WGS) entry which is preliminary data.</text>
</comment>
<accession>A0ABT0UXS1</accession>
<dbReference type="Proteomes" id="UP001431429">
    <property type="component" value="Unassembled WGS sequence"/>
</dbReference>
<dbReference type="Gene3D" id="1.10.510.10">
    <property type="entry name" value="Transferase(Phosphotransferase) domain 1"/>
    <property type="match status" value="1"/>
</dbReference>
<evidence type="ECO:0000313" key="5">
    <source>
        <dbReference type="EMBL" id="MCM2393373.1"/>
    </source>
</evidence>
<dbReference type="CDD" id="cd14014">
    <property type="entry name" value="STKc_PknB_like"/>
    <property type="match status" value="1"/>
</dbReference>
<evidence type="ECO:0000256" key="3">
    <source>
        <dbReference type="SAM" id="MobiDB-lite"/>
    </source>
</evidence>
<dbReference type="Pfam" id="PF00069">
    <property type="entry name" value="Pkinase"/>
    <property type="match status" value="1"/>
</dbReference>
<dbReference type="InterPro" id="IPR000719">
    <property type="entry name" value="Prot_kinase_dom"/>
</dbReference>
<keyword evidence="5" id="KW-0808">Transferase</keyword>
<dbReference type="InterPro" id="IPR011009">
    <property type="entry name" value="Kinase-like_dom_sf"/>
</dbReference>
<keyword evidence="6" id="KW-1185">Reference proteome</keyword>
<evidence type="ECO:0000313" key="6">
    <source>
        <dbReference type="Proteomes" id="UP001431429"/>
    </source>
</evidence>
<proteinExistence type="predicted"/>
<keyword evidence="1" id="KW-0547">Nucleotide-binding</keyword>
<reference evidence="5" key="1">
    <citation type="submission" date="2022-06" db="EMBL/GenBank/DDBJ databases">
        <title>Genome public.</title>
        <authorList>
            <person name="Sun Q."/>
        </authorList>
    </citation>
    <scope>NUCLEOTIDE SEQUENCE</scope>
    <source>
        <strain evidence="5">CWNU-1</strain>
    </source>
</reference>
<keyword evidence="5" id="KW-0723">Serine/threonine-protein kinase</keyword>
<evidence type="ECO:0000256" key="1">
    <source>
        <dbReference type="ARBA" id="ARBA00022741"/>
    </source>
</evidence>
<keyword evidence="5" id="KW-0418">Kinase</keyword>
<dbReference type="EMBL" id="JAMQAW010000070">
    <property type="protein sequence ID" value="MCM2393373.1"/>
    <property type="molecule type" value="Genomic_DNA"/>
</dbReference>
<dbReference type="RefSeq" id="WP_308312151.1">
    <property type="nucleotide sequence ID" value="NZ_JAMQAW010000070.1"/>
</dbReference>
<dbReference type="PROSITE" id="PS50011">
    <property type="entry name" value="PROTEIN_KINASE_DOM"/>
    <property type="match status" value="1"/>
</dbReference>
<dbReference type="GO" id="GO:0004674">
    <property type="term" value="F:protein serine/threonine kinase activity"/>
    <property type="evidence" value="ECO:0007669"/>
    <property type="project" value="UniProtKB-KW"/>
</dbReference>
<dbReference type="Gene3D" id="3.30.200.20">
    <property type="entry name" value="Phosphorylase Kinase, domain 1"/>
    <property type="match status" value="1"/>
</dbReference>
<protein>
    <submittedName>
        <fullName evidence="5">Serine/threonine protein kinase</fullName>
    </submittedName>
</protein>
<feature type="region of interest" description="Disordered" evidence="3">
    <location>
        <begin position="273"/>
        <end position="299"/>
    </location>
</feature>
<keyword evidence="2" id="KW-0067">ATP-binding</keyword>
<dbReference type="PANTHER" id="PTHR24346">
    <property type="entry name" value="MAP/MICROTUBULE AFFINITY-REGULATING KINASE"/>
    <property type="match status" value="1"/>
</dbReference>
<evidence type="ECO:0000256" key="2">
    <source>
        <dbReference type="ARBA" id="ARBA00022840"/>
    </source>
</evidence>
<feature type="domain" description="Protein kinase" evidence="4">
    <location>
        <begin position="14"/>
        <end position="272"/>
    </location>
</feature>
<evidence type="ECO:0000259" key="4">
    <source>
        <dbReference type="PROSITE" id="PS50011"/>
    </source>
</evidence>
<name>A0ABT0UXS1_9ACTN</name>